<dbReference type="AlphaFoldDB" id="A2F5E0"/>
<dbReference type="PROSITE" id="PS50102">
    <property type="entry name" value="RRM"/>
    <property type="match status" value="1"/>
</dbReference>
<dbReference type="STRING" id="5722.A2F5E0"/>
<dbReference type="EMBL" id="DS113621">
    <property type="protein sequence ID" value="EAX99903.1"/>
    <property type="molecule type" value="Genomic_DNA"/>
</dbReference>
<dbReference type="VEuPathDB" id="TrichDB:TVAG_222640"/>
<protein>
    <recommendedName>
        <fullName evidence="4">RRM domain-containing protein</fullName>
    </recommendedName>
</protein>
<dbReference type="GO" id="GO:0003723">
    <property type="term" value="F:RNA binding"/>
    <property type="evidence" value="ECO:0007669"/>
    <property type="project" value="UniProtKB-UniRule"/>
</dbReference>
<dbReference type="InterPro" id="IPR012677">
    <property type="entry name" value="Nucleotide-bd_a/b_plait_sf"/>
</dbReference>
<keyword evidence="1" id="KW-0677">Repeat</keyword>
<dbReference type="VEuPathDB" id="TrichDB:TVAGG3_1031690"/>
<sequence>MSEDIEYCLYVKNIPRNVQKNDIEDLFSNIADIKKLTVLTDPTTKAFKGVAFVSYATENECLKAIHEYHNSKQWGNIISVSFSDKTKERLPPNEKEAILSMAEDLKKRSARPNRTDEVNKSLSFVAPIEIMLGSLVDAGERREDIKEELSMRMLPLDLKEVDELLFNLLERVMARRQKA</sequence>
<organism evidence="5 6">
    <name type="scientific">Trichomonas vaginalis (strain ATCC PRA-98 / G3)</name>
    <dbReference type="NCBI Taxonomy" id="412133"/>
    <lineage>
        <taxon>Eukaryota</taxon>
        <taxon>Metamonada</taxon>
        <taxon>Parabasalia</taxon>
        <taxon>Trichomonadida</taxon>
        <taxon>Trichomonadidae</taxon>
        <taxon>Trichomonas</taxon>
    </lineage>
</organism>
<dbReference type="KEGG" id="tva:4757723"/>
<evidence type="ECO:0000259" key="4">
    <source>
        <dbReference type="PROSITE" id="PS50102"/>
    </source>
</evidence>
<evidence type="ECO:0000313" key="6">
    <source>
        <dbReference type="Proteomes" id="UP000001542"/>
    </source>
</evidence>
<evidence type="ECO:0000256" key="2">
    <source>
        <dbReference type="ARBA" id="ARBA00022884"/>
    </source>
</evidence>
<accession>A2F5E0</accession>
<dbReference type="Proteomes" id="UP000001542">
    <property type="component" value="Unassembled WGS sequence"/>
</dbReference>
<keyword evidence="6" id="KW-1185">Reference proteome</keyword>
<dbReference type="Gene3D" id="3.30.70.330">
    <property type="match status" value="1"/>
</dbReference>
<reference evidence="5" key="2">
    <citation type="journal article" date="2007" name="Science">
        <title>Draft genome sequence of the sexually transmitted pathogen Trichomonas vaginalis.</title>
        <authorList>
            <person name="Carlton J.M."/>
            <person name="Hirt R.P."/>
            <person name="Silva J.C."/>
            <person name="Delcher A.L."/>
            <person name="Schatz M."/>
            <person name="Zhao Q."/>
            <person name="Wortman J.R."/>
            <person name="Bidwell S.L."/>
            <person name="Alsmark U.C.M."/>
            <person name="Besteiro S."/>
            <person name="Sicheritz-Ponten T."/>
            <person name="Noel C.J."/>
            <person name="Dacks J.B."/>
            <person name="Foster P.G."/>
            <person name="Simillion C."/>
            <person name="Van de Peer Y."/>
            <person name="Miranda-Saavedra D."/>
            <person name="Barton G.J."/>
            <person name="Westrop G.D."/>
            <person name="Mueller S."/>
            <person name="Dessi D."/>
            <person name="Fiori P.L."/>
            <person name="Ren Q."/>
            <person name="Paulsen I."/>
            <person name="Zhang H."/>
            <person name="Bastida-Corcuera F.D."/>
            <person name="Simoes-Barbosa A."/>
            <person name="Brown M.T."/>
            <person name="Hayes R.D."/>
            <person name="Mukherjee M."/>
            <person name="Okumura C.Y."/>
            <person name="Schneider R."/>
            <person name="Smith A.J."/>
            <person name="Vanacova S."/>
            <person name="Villalvazo M."/>
            <person name="Haas B.J."/>
            <person name="Pertea M."/>
            <person name="Feldblyum T.V."/>
            <person name="Utterback T.R."/>
            <person name="Shu C.L."/>
            <person name="Osoegawa K."/>
            <person name="de Jong P.J."/>
            <person name="Hrdy I."/>
            <person name="Horvathova L."/>
            <person name="Zubacova Z."/>
            <person name="Dolezal P."/>
            <person name="Malik S.B."/>
            <person name="Logsdon J.M. Jr."/>
            <person name="Henze K."/>
            <person name="Gupta A."/>
            <person name="Wang C.C."/>
            <person name="Dunne R.L."/>
            <person name="Upcroft J.A."/>
            <person name="Upcroft P."/>
            <person name="White O."/>
            <person name="Salzberg S.L."/>
            <person name="Tang P."/>
            <person name="Chiu C.-H."/>
            <person name="Lee Y.-S."/>
            <person name="Embley T.M."/>
            <person name="Coombs G.H."/>
            <person name="Mottram J.C."/>
            <person name="Tachezy J."/>
            <person name="Fraser-Liggett C.M."/>
            <person name="Johnson P.J."/>
        </authorList>
    </citation>
    <scope>NUCLEOTIDE SEQUENCE [LARGE SCALE GENOMIC DNA]</scope>
    <source>
        <strain evidence="5">G3</strain>
    </source>
</reference>
<dbReference type="OrthoDB" id="267048at2759"/>
<dbReference type="InParanoid" id="A2F5E0"/>
<keyword evidence="2 3" id="KW-0694">RNA-binding</keyword>
<proteinExistence type="predicted"/>
<dbReference type="SMR" id="A2F5E0"/>
<evidence type="ECO:0000256" key="1">
    <source>
        <dbReference type="ARBA" id="ARBA00022737"/>
    </source>
</evidence>
<evidence type="ECO:0000256" key="3">
    <source>
        <dbReference type="PROSITE-ProRule" id="PRU00176"/>
    </source>
</evidence>
<name>A2F5E0_TRIV3</name>
<feature type="domain" description="RRM" evidence="4">
    <location>
        <begin position="7"/>
        <end position="85"/>
    </location>
</feature>
<dbReference type="InterPro" id="IPR000504">
    <property type="entry name" value="RRM_dom"/>
</dbReference>
<dbReference type="PANTHER" id="PTHR24012">
    <property type="entry name" value="RNA BINDING PROTEIN"/>
    <property type="match status" value="1"/>
</dbReference>
<dbReference type="RefSeq" id="XP_001312833.1">
    <property type="nucleotide sequence ID" value="XM_001312832.1"/>
</dbReference>
<evidence type="ECO:0000313" key="5">
    <source>
        <dbReference type="EMBL" id="EAX99903.1"/>
    </source>
</evidence>
<dbReference type="SUPFAM" id="SSF54928">
    <property type="entry name" value="RNA-binding domain, RBD"/>
    <property type="match status" value="1"/>
</dbReference>
<gene>
    <name evidence="5" type="ORF">TVAG_222640</name>
</gene>
<dbReference type="Pfam" id="PF00076">
    <property type="entry name" value="RRM_1"/>
    <property type="match status" value="1"/>
</dbReference>
<dbReference type="SMART" id="SM00360">
    <property type="entry name" value="RRM"/>
    <property type="match status" value="1"/>
</dbReference>
<dbReference type="InterPro" id="IPR035979">
    <property type="entry name" value="RBD_domain_sf"/>
</dbReference>
<reference evidence="5" key="1">
    <citation type="submission" date="2006-10" db="EMBL/GenBank/DDBJ databases">
        <authorList>
            <person name="Amadeo P."/>
            <person name="Zhao Q."/>
            <person name="Wortman J."/>
            <person name="Fraser-Liggett C."/>
            <person name="Carlton J."/>
        </authorList>
    </citation>
    <scope>NUCLEOTIDE SEQUENCE</scope>
    <source>
        <strain evidence="5">G3</strain>
    </source>
</reference>